<gene>
    <name evidence="3" type="ORF">RISK_002327</name>
</gene>
<feature type="compositionally biased region" description="Low complexity" evidence="1">
    <location>
        <begin position="180"/>
        <end position="200"/>
    </location>
</feature>
<organism evidence="3 4">
    <name type="scientific">Rhodopirellula islandica</name>
    <dbReference type="NCBI Taxonomy" id="595434"/>
    <lineage>
        <taxon>Bacteria</taxon>
        <taxon>Pseudomonadati</taxon>
        <taxon>Planctomycetota</taxon>
        <taxon>Planctomycetia</taxon>
        <taxon>Pirellulales</taxon>
        <taxon>Pirellulaceae</taxon>
        <taxon>Rhodopirellula</taxon>
    </lineage>
</organism>
<protein>
    <submittedName>
        <fullName evidence="3">Transmembrane protein</fullName>
    </submittedName>
</protein>
<dbReference type="EMBL" id="LECT01000017">
    <property type="protein sequence ID" value="KLU05695.1"/>
    <property type="molecule type" value="Genomic_DNA"/>
</dbReference>
<feature type="region of interest" description="Disordered" evidence="1">
    <location>
        <begin position="42"/>
        <end position="138"/>
    </location>
</feature>
<feature type="region of interest" description="Disordered" evidence="1">
    <location>
        <begin position="158"/>
        <end position="269"/>
    </location>
</feature>
<keyword evidence="2" id="KW-0472">Membrane</keyword>
<dbReference type="AlphaFoldDB" id="A0A0J1BGM9"/>
<feature type="transmembrane region" description="Helical" evidence="2">
    <location>
        <begin position="20"/>
        <end position="37"/>
    </location>
</feature>
<feature type="compositionally biased region" description="Polar residues" evidence="1">
    <location>
        <begin position="225"/>
        <end position="235"/>
    </location>
</feature>
<comment type="caution">
    <text evidence="3">The sequence shown here is derived from an EMBL/GenBank/DDBJ whole genome shotgun (WGS) entry which is preliminary data.</text>
</comment>
<feature type="compositionally biased region" description="Low complexity" evidence="1">
    <location>
        <begin position="75"/>
        <end position="94"/>
    </location>
</feature>
<reference evidence="3" key="1">
    <citation type="submission" date="2015-05" db="EMBL/GenBank/DDBJ databases">
        <title>Permanent draft genome of Rhodopirellula islandicus K833.</title>
        <authorList>
            <person name="Kizina J."/>
            <person name="Richter M."/>
            <person name="Glockner F.O."/>
            <person name="Harder J."/>
        </authorList>
    </citation>
    <scope>NUCLEOTIDE SEQUENCE [LARGE SCALE GENOMIC DNA]</scope>
    <source>
        <strain evidence="3">K833</strain>
    </source>
</reference>
<feature type="compositionally biased region" description="Polar residues" evidence="1">
    <location>
        <begin position="257"/>
        <end position="269"/>
    </location>
</feature>
<evidence type="ECO:0000256" key="1">
    <source>
        <dbReference type="SAM" id="MobiDB-lite"/>
    </source>
</evidence>
<evidence type="ECO:0000313" key="4">
    <source>
        <dbReference type="Proteomes" id="UP000036367"/>
    </source>
</evidence>
<proteinExistence type="predicted"/>
<keyword evidence="2" id="KW-1133">Transmembrane helix</keyword>
<dbReference type="STRING" id="595434.RISK_002327"/>
<evidence type="ECO:0000313" key="3">
    <source>
        <dbReference type="EMBL" id="KLU05695.1"/>
    </source>
</evidence>
<dbReference type="PATRIC" id="fig|595434.4.peg.2221"/>
<sequence>MDEAGLFFSPSLRVLLMRNLTLGTIIVVGGLLAAIPFRRDAVHPESSDPNALATGPTSAPFAIATSDPLTPPWDSGTSGAGQAATFSAQAQTTGWPNHRAPDPPRQGHAAPSRADDFASTGPGVIPTEQAARSRRDSRLPLTYDDLAVPLSSPHFPDQRYNALAGSPSNPLPPIGKAEVRVQGSVSSGSVASGPVSLGSGQVAARPPTSAPANLASNPDVREESTPAQLASSVPGSQVRPDARQQVLRPPTVDLQRQLPSQGSTRSRSFQIPEVAMPAMPAAPSVMERQRHWIRQPD</sequence>
<evidence type="ECO:0000256" key="2">
    <source>
        <dbReference type="SAM" id="Phobius"/>
    </source>
</evidence>
<dbReference type="Proteomes" id="UP000036367">
    <property type="component" value="Unassembled WGS sequence"/>
</dbReference>
<accession>A0A0J1BGM9</accession>
<keyword evidence="4" id="KW-1185">Reference proteome</keyword>
<keyword evidence="2 3" id="KW-0812">Transmembrane</keyword>
<name>A0A0J1BGM9_RHOIS</name>